<organism evidence="1 2">
    <name type="scientific">Canavalia gladiata</name>
    <name type="common">Sword bean</name>
    <name type="synonym">Dolichos gladiatus</name>
    <dbReference type="NCBI Taxonomy" id="3824"/>
    <lineage>
        <taxon>Eukaryota</taxon>
        <taxon>Viridiplantae</taxon>
        <taxon>Streptophyta</taxon>
        <taxon>Embryophyta</taxon>
        <taxon>Tracheophyta</taxon>
        <taxon>Spermatophyta</taxon>
        <taxon>Magnoliopsida</taxon>
        <taxon>eudicotyledons</taxon>
        <taxon>Gunneridae</taxon>
        <taxon>Pentapetalae</taxon>
        <taxon>rosids</taxon>
        <taxon>fabids</taxon>
        <taxon>Fabales</taxon>
        <taxon>Fabaceae</taxon>
        <taxon>Papilionoideae</taxon>
        <taxon>50 kb inversion clade</taxon>
        <taxon>NPAAA clade</taxon>
        <taxon>indigoferoid/millettioid clade</taxon>
        <taxon>Phaseoleae</taxon>
        <taxon>Canavalia</taxon>
    </lineage>
</organism>
<dbReference type="PANTHER" id="PTHR31434">
    <property type="entry name" value="S PHASE CYCLIN A-ASSOCIATED PROTEIN IN THE ENDOPLASMIC RETICULUM"/>
    <property type="match status" value="1"/>
</dbReference>
<comment type="caution">
    <text evidence="1">The sequence shown here is derived from an EMBL/GenBank/DDBJ whole genome shotgun (WGS) entry which is preliminary data.</text>
</comment>
<dbReference type="Proteomes" id="UP001367508">
    <property type="component" value="Unassembled WGS sequence"/>
</dbReference>
<reference evidence="1 2" key="1">
    <citation type="submission" date="2024-01" db="EMBL/GenBank/DDBJ databases">
        <title>The genomes of 5 underutilized Papilionoideae crops provide insights into root nodulation and disease resistanc.</title>
        <authorList>
            <person name="Jiang F."/>
        </authorList>
    </citation>
    <scope>NUCLEOTIDE SEQUENCE [LARGE SCALE GENOMIC DNA]</scope>
    <source>
        <strain evidence="1">LVBAO_FW01</strain>
        <tissue evidence="1">Leaves</tissue>
    </source>
</reference>
<evidence type="ECO:0000313" key="1">
    <source>
        <dbReference type="EMBL" id="KAK7324178.1"/>
    </source>
</evidence>
<dbReference type="AlphaFoldDB" id="A0AAN9KXS4"/>
<accession>A0AAN9KXS4</accession>
<evidence type="ECO:0000313" key="2">
    <source>
        <dbReference type="Proteomes" id="UP001367508"/>
    </source>
</evidence>
<dbReference type="PANTHER" id="PTHR31434:SF2">
    <property type="entry name" value="S PHASE CYCLIN A-ASSOCIATED PROTEIN IN THE ENDOPLASMIC RETICULUM"/>
    <property type="match status" value="1"/>
</dbReference>
<name>A0AAN9KXS4_CANGL</name>
<proteinExistence type="predicted"/>
<protein>
    <submittedName>
        <fullName evidence="1">Uncharacterized protein</fullName>
    </submittedName>
</protein>
<sequence>MQGDLELLNFYEVKPDLKMEIFHLMSFLLPHCADKWRGLNDQVGSHVLESLSLLGQVQLFNPGNQAIIF</sequence>
<dbReference type="EMBL" id="JAYMYQ010000006">
    <property type="protein sequence ID" value="KAK7324178.1"/>
    <property type="molecule type" value="Genomic_DNA"/>
</dbReference>
<keyword evidence="2" id="KW-1185">Reference proteome</keyword>
<gene>
    <name evidence="1" type="ORF">VNO77_27704</name>
</gene>